<evidence type="ECO:0000313" key="3">
    <source>
        <dbReference type="Proteomes" id="UP000295500"/>
    </source>
</evidence>
<dbReference type="Gene3D" id="3.30.420.10">
    <property type="entry name" value="Ribonuclease H-like superfamily/Ribonuclease H"/>
    <property type="match status" value="1"/>
</dbReference>
<dbReference type="PANTHER" id="PTHR38462">
    <property type="entry name" value="EXONUCLEASE-LIKE PROTEIN"/>
    <property type="match status" value="1"/>
</dbReference>
<protein>
    <recommendedName>
        <fullName evidence="1">YprB ribonuclease H-like domain-containing protein</fullName>
    </recommendedName>
</protein>
<dbReference type="OrthoDB" id="9790530at2"/>
<dbReference type="PANTHER" id="PTHR38462:SF1">
    <property type="entry name" value="YPRB RIBONUCLEASE H-LIKE DOMAIN-CONTAINING PROTEIN"/>
    <property type="match status" value="1"/>
</dbReference>
<comment type="caution">
    <text evidence="2">The sequence shown here is derived from an EMBL/GenBank/DDBJ whole genome shotgun (WGS) entry which is preliminary data.</text>
</comment>
<dbReference type="SUPFAM" id="SSF53098">
    <property type="entry name" value="Ribonuclease H-like"/>
    <property type="match status" value="1"/>
</dbReference>
<organism evidence="2 3">
    <name type="scientific">Aminicella lysinilytica</name>
    <dbReference type="NCBI Taxonomy" id="433323"/>
    <lineage>
        <taxon>Bacteria</taxon>
        <taxon>Bacillati</taxon>
        <taxon>Bacillota</taxon>
        <taxon>Clostridia</taxon>
        <taxon>Peptostreptococcales</taxon>
        <taxon>Anaerovoracaceae</taxon>
        <taxon>Aminicella</taxon>
    </lineage>
</organism>
<dbReference type="InterPro" id="IPR036397">
    <property type="entry name" value="RNaseH_sf"/>
</dbReference>
<dbReference type="GO" id="GO:0003676">
    <property type="term" value="F:nucleic acid binding"/>
    <property type="evidence" value="ECO:0007669"/>
    <property type="project" value="InterPro"/>
</dbReference>
<dbReference type="EMBL" id="SNXO01000033">
    <property type="protein sequence ID" value="TDP51057.1"/>
    <property type="molecule type" value="Genomic_DNA"/>
</dbReference>
<reference evidence="2 3" key="1">
    <citation type="submission" date="2019-03" db="EMBL/GenBank/DDBJ databases">
        <title>Genomic Encyclopedia of Type Strains, Phase IV (KMG-IV): sequencing the most valuable type-strain genomes for metagenomic binning, comparative biology and taxonomic classification.</title>
        <authorList>
            <person name="Goeker M."/>
        </authorList>
    </citation>
    <scope>NUCLEOTIDE SEQUENCE [LARGE SCALE GENOMIC DNA]</scope>
    <source>
        <strain evidence="2 3">DSM 28287</strain>
    </source>
</reference>
<dbReference type="InterPro" id="IPR012337">
    <property type="entry name" value="RNaseH-like_sf"/>
</dbReference>
<dbReference type="InterPro" id="IPR038720">
    <property type="entry name" value="YprB_RNase_H-like_dom"/>
</dbReference>
<feature type="domain" description="YprB ribonuclease H-like" evidence="1">
    <location>
        <begin position="29"/>
        <end position="195"/>
    </location>
</feature>
<dbReference type="Pfam" id="PF13482">
    <property type="entry name" value="RNase_H_2"/>
    <property type="match status" value="1"/>
</dbReference>
<evidence type="ECO:0000259" key="1">
    <source>
        <dbReference type="Pfam" id="PF13482"/>
    </source>
</evidence>
<dbReference type="RefSeq" id="WP_133528990.1">
    <property type="nucleotide sequence ID" value="NZ_CALCQM010000077.1"/>
</dbReference>
<gene>
    <name evidence="2" type="ORF">EV211_1334</name>
</gene>
<keyword evidence="3" id="KW-1185">Reference proteome</keyword>
<dbReference type="AlphaFoldDB" id="A0A4V3CQX1"/>
<evidence type="ECO:0000313" key="2">
    <source>
        <dbReference type="EMBL" id="TDP51057.1"/>
    </source>
</evidence>
<accession>A0A4V3CQX1</accession>
<dbReference type="Proteomes" id="UP000295500">
    <property type="component" value="Unassembled WGS sequence"/>
</dbReference>
<proteinExistence type="predicted"/>
<sequence>MKEIIRKHTIEKYSSKAFDMYFKGCNVAIFDIETTGLMPARDKIILTGILEINGADSQCIQYFAERPEDEAEVIRNTLAVLSRADCIVTYNGRSFDMPFLEKRAAKHNISTNLHYYSLDLYMILSRYSELRKSLDSLSQKNVEFFYGISDTRDDEINGYQSVQLYERYVNHPSYELEEKITLHNHDDVMQLYKLLPILSMTDIHRAMFCLGYPAGDFIVNKCTIVSDGLHISARKGIVNNDYICFPTESTPYNMYINASDHHAEITIPSESIRPGISVIDAQAILNDLSDLERYPAYESGYLLLKTHDKINYMEINAFVMRFLKLLEL</sequence>
<name>A0A4V3CQX1_9FIRM</name>